<dbReference type="GO" id="GO:0004252">
    <property type="term" value="F:serine-type endopeptidase activity"/>
    <property type="evidence" value="ECO:0007669"/>
    <property type="project" value="InterPro"/>
</dbReference>
<feature type="transmembrane region" description="Helical" evidence="8">
    <location>
        <begin position="493"/>
        <end position="509"/>
    </location>
</feature>
<keyword evidence="6 8" id="KW-0472">Membrane</keyword>
<evidence type="ECO:0000256" key="4">
    <source>
        <dbReference type="ARBA" id="ARBA00022801"/>
    </source>
</evidence>
<keyword evidence="5 8" id="KW-1133">Transmembrane helix</keyword>
<comment type="subcellular location">
    <subcellularLocation>
        <location evidence="1">Membrane</location>
        <topology evidence="1">Multi-pass membrane protein</topology>
    </subcellularLocation>
</comment>
<keyword evidence="10" id="KW-0645">Protease</keyword>
<dbReference type="PANTHER" id="PTHR43731">
    <property type="entry name" value="RHOMBOID PROTEASE"/>
    <property type="match status" value="1"/>
</dbReference>
<evidence type="ECO:0000256" key="6">
    <source>
        <dbReference type="ARBA" id="ARBA00023136"/>
    </source>
</evidence>
<feature type="compositionally biased region" description="Polar residues" evidence="7">
    <location>
        <begin position="234"/>
        <end position="244"/>
    </location>
</feature>
<reference evidence="11" key="1">
    <citation type="submission" date="2016-03" db="EMBL/GenBank/DDBJ databases">
        <authorList>
            <person name="Guldener U."/>
        </authorList>
    </citation>
    <scope>NUCLEOTIDE SEQUENCE [LARGE SCALE GENOMIC DNA]</scope>
    <source>
        <strain evidence="11">04CH-RAC-A.6.1</strain>
    </source>
</reference>
<evidence type="ECO:0000256" key="3">
    <source>
        <dbReference type="ARBA" id="ARBA00022692"/>
    </source>
</evidence>
<dbReference type="InterPro" id="IPR022764">
    <property type="entry name" value="Peptidase_S54_rhomboid_dom"/>
</dbReference>
<evidence type="ECO:0000256" key="7">
    <source>
        <dbReference type="SAM" id="MobiDB-lite"/>
    </source>
</evidence>
<comment type="similarity">
    <text evidence="2">Belongs to the peptidase S54 family.</text>
</comment>
<sequence>MKLADLADKELTKLTFLTARLAQRSIRQFSILSSPFRLNDAPALGPLPSSRVWRSSNAFRLPAGIRTFASQDRIITHFEDLPADYQDEQGLLFRSKWLSKEETMKIFGKGIDVNSANRLLRVLHGRRVAGTLADPSLTSGAFQKRYIAVGLKWLRENVPVDEIQCAGLRAQKELADMELEIVSDSERIGLWKPNSGNTKNVYGDGVFDRVRKAKEAKLDAIEAKKKGQADEIEQNTGTLQTTGPESRVELRRPGENPRLKYYLERAVVAPDKPPEMTAWARLWPSGLFTVLFIGGCVLFATTYTPPRKENRAWPDMPPAAATIISLILVNAIVFGAWHVPPAFRILNKYFISLPGYPRAASMLGNVISHQSLHHFGVNMFFLWFVGVRLHEEVGRGNFLAIYFSGGVFASFLSLSSWVLRNSFIASSNGASGAIAAIIATLCLLKADEKFRLFGVFPPENWPSISAIMLLAIFVAMDVYGVRRGNSVVLVDHWAHLGGYASGTVAAFFVRKQQSLRRERELERRDEVEVADDAKEGKL</sequence>
<proteinExistence type="inferred from homology"/>
<evidence type="ECO:0000259" key="9">
    <source>
        <dbReference type="Pfam" id="PF01694"/>
    </source>
</evidence>
<dbReference type="InterPro" id="IPR035952">
    <property type="entry name" value="Rhomboid-like_sf"/>
</dbReference>
<keyword evidence="4" id="KW-0378">Hydrolase</keyword>
<evidence type="ECO:0000313" key="11">
    <source>
        <dbReference type="Proteomes" id="UP000178912"/>
    </source>
</evidence>
<accession>A0A1E1LEI8</accession>
<dbReference type="EMBL" id="FJUX01000109">
    <property type="protein sequence ID" value="CZT08948.1"/>
    <property type="molecule type" value="Genomic_DNA"/>
</dbReference>
<evidence type="ECO:0000256" key="8">
    <source>
        <dbReference type="SAM" id="Phobius"/>
    </source>
</evidence>
<dbReference type="PANTHER" id="PTHR43731:SF14">
    <property type="entry name" value="PRESENILIN-ASSOCIATED RHOMBOID-LIKE PROTEIN, MITOCHONDRIAL"/>
    <property type="match status" value="1"/>
</dbReference>
<dbReference type="GO" id="GO:0016020">
    <property type="term" value="C:membrane"/>
    <property type="evidence" value="ECO:0007669"/>
    <property type="project" value="UniProtKB-SubCell"/>
</dbReference>
<dbReference type="OrthoDB" id="10260614at2759"/>
<dbReference type="InterPro" id="IPR050925">
    <property type="entry name" value="Rhomboid_protease_S54"/>
</dbReference>
<dbReference type="Pfam" id="PF01694">
    <property type="entry name" value="Rhomboid"/>
    <property type="match status" value="1"/>
</dbReference>
<name>A0A1E1LEI8_9HELO</name>
<feature type="transmembrane region" description="Helical" evidence="8">
    <location>
        <begin position="282"/>
        <end position="304"/>
    </location>
</feature>
<dbReference type="Gene3D" id="1.20.1540.10">
    <property type="entry name" value="Rhomboid-like"/>
    <property type="match status" value="1"/>
</dbReference>
<feature type="transmembrane region" description="Helical" evidence="8">
    <location>
        <begin position="399"/>
        <end position="419"/>
    </location>
</feature>
<keyword evidence="11" id="KW-1185">Reference proteome</keyword>
<dbReference type="Proteomes" id="UP000178912">
    <property type="component" value="Unassembled WGS sequence"/>
</dbReference>
<dbReference type="GO" id="GO:0006465">
    <property type="term" value="P:signal peptide processing"/>
    <property type="evidence" value="ECO:0007669"/>
    <property type="project" value="TreeGrafter"/>
</dbReference>
<feature type="transmembrane region" description="Helical" evidence="8">
    <location>
        <begin position="316"/>
        <end position="339"/>
    </location>
</feature>
<feature type="region of interest" description="Disordered" evidence="7">
    <location>
        <begin position="229"/>
        <end position="251"/>
    </location>
</feature>
<gene>
    <name evidence="10" type="ORF">RAG0_13869</name>
</gene>
<organism evidence="10 11">
    <name type="scientific">Rhynchosporium agropyri</name>
    <dbReference type="NCBI Taxonomy" id="914238"/>
    <lineage>
        <taxon>Eukaryota</taxon>
        <taxon>Fungi</taxon>
        <taxon>Dikarya</taxon>
        <taxon>Ascomycota</taxon>
        <taxon>Pezizomycotina</taxon>
        <taxon>Leotiomycetes</taxon>
        <taxon>Helotiales</taxon>
        <taxon>Ploettnerulaceae</taxon>
        <taxon>Rhynchosporium</taxon>
    </lineage>
</organism>
<evidence type="ECO:0000256" key="5">
    <source>
        <dbReference type="ARBA" id="ARBA00022989"/>
    </source>
</evidence>
<feature type="transmembrane region" description="Helical" evidence="8">
    <location>
        <begin position="425"/>
        <end position="444"/>
    </location>
</feature>
<dbReference type="AlphaFoldDB" id="A0A1E1LEI8"/>
<protein>
    <submittedName>
        <fullName evidence="10">Related to mitochondrial rhomboid protease</fullName>
    </submittedName>
</protein>
<feature type="domain" description="Peptidase S54 rhomboid" evidence="9">
    <location>
        <begin position="365"/>
        <end position="511"/>
    </location>
</feature>
<keyword evidence="3 8" id="KW-0812">Transmembrane</keyword>
<evidence type="ECO:0000313" key="10">
    <source>
        <dbReference type="EMBL" id="CZT08948.1"/>
    </source>
</evidence>
<evidence type="ECO:0000256" key="1">
    <source>
        <dbReference type="ARBA" id="ARBA00004141"/>
    </source>
</evidence>
<evidence type="ECO:0000256" key="2">
    <source>
        <dbReference type="ARBA" id="ARBA00009045"/>
    </source>
</evidence>
<dbReference type="SUPFAM" id="SSF144091">
    <property type="entry name" value="Rhomboid-like"/>
    <property type="match status" value="1"/>
</dbReference>